<protein>
    <submittedName>
        <fullName evidence="2">Uncharacterized protein</fullName>
    </submittedName>
</protein>
<evidence type="ECO:0000256" key="1">
    <source>
        <dbReference type="SAM" id="MobiDB-lite"/>
    </source>
</evidence>
<organism evidence="2 3">
    <name type="scientific">Ceraceosorus bombacis</name>
    <dbReference type="NCBI Taxonomy" id="401625"/>
    <lineage>
        <taxon>Eukaryota</taxon>
        <taxon>Fungi</taxon>
        <taxon>Dikarya</taxon>
        <taxon>Basidiomycota</taxon>
        <taxon>Ustilaginomycotina</taxon>
        <taxon>Exobasidiomycetes</taxon>
        <taxon>Ceraceosorales</taxon>
        <taxon>Ceraceosoraceae</taxon>
        <taxon>Ceraceosorus</taxon>
    </lineage>
</organism>
<feature type="region of interest" description="Disordered" evidence="1">
    <location>
        <begin position="1"/>
        <end position="74"/>
    </location>
</feature>
<dbReference type="Proteomes" id="UP000054845">
    <property type="component" value="Unassembled WGS sequence"/>
</dbReference>
<sequence>MYDQKRTACSSHTPSQRKGQRVMPHSSHEGRPHSDDIIPSRKVLGDASWGNPHIMGRTASVPERPFTPFGANSS</sequence>
<evidence type="ECO:0000313" key="2">
    <source>
        <dbReference type="EMBL" id="CEH15275.1"/>
    </source>
</evidence>
<accession>A0A0P1BGN2</accession>
<proteinExistence type="predicted"/>
<name>A0A0P1BGN2_9BASI</name>
<evidence type="ECO:0000313" key="3">
    <source>
        <dbReference type="Proteomes" id="UP000054845"/>
    </source>
</evidence>
<dbReference type="AlphaFoldDB" id="A0A0P1BGN2"/>
<keyword evidence="3" id="KW-1185">Reference proteome</keyword>
<reference evidence="3" key="1">
    <citation type="submission" date="2014-09" db="EMBL/GenBank/DDBJ databases">
        <authorList>
            <person name="Sharma Rahul"/>
            <person name="Thines Marco"/>
        </authorList>
    </citation>
    <scope>NUCLEOTIDE SEQUENCE [LARGE SCALE GENOMIC DNA]</scope>
</reference>
<dbReference type="EMBL" id="CCYA01000260">
    <property type="protein sequence ID" value="CEH15275.1"/>
    <property type="molecule type" value="Genomic_DNA"/>
</dbReference>
<feature type="compositionally biased region" description="Basic and acidic residues" evidence="1">
    <location>
        <begin position="26"/>
        <end position="39"/>
    </location>
</feature>
<feature type="compositionally biased region" description="Polar residues" evidence="1">
    <location>
        <begin position="7"/>
        <end position="17"/>
    </location>
</feature>